<evidence type="ECO:0000313" key="5">
    <source>
        <dbReference type="Proteomes" id="UP000488936"/>
    </source>
</evidence>
<evidence type="ECO:0000256" key="2">
    <source>
        <dbReference type="SAM" id="Coils"/>
    </source>
</evidence>
<evidence type="ECO:0000313" key="4">
    <source>
        <dbReference type="EMBL" id="MTH30872.1"/>
    </source>
</evidence>
<keyword evidence="5" id="KW-1185">Reference proteome</keyword>
<feature type="domain" description="SWIM-type" evidence="3">
    <location>
        <begin position="55"/>
        <end position="91"/>
    </location>
</feature>
<sequence length="483" mass="54640">MIKLDNSIIEGLATNASATKNGKDLVNKGKFNNLHINNEQDLIWGECAGSGKTPYRCSVDFIDEHNPVGRCSCPSRQFPCKHALGLMYAYVDGLSFSIAEPAEDLLNKREKVETRKQKKEQEKVSLKDKAAKPKKVNKATLLKKYNAQMQGLELADKLFNQIIKNGLSSIDAQERSNLKKQVKELGNYHINGIQAAFDTLITLTGAKISTDQLISQINLLGAILKKAKTYIQERIDNPELTPEIDSSIEELIGTIWKLTDLISLGLYKENVELIQLAYTSIELNSKQDSINEGVWFDLSSCQIYRTYNHVPAKAKKYIKEEDSIFEVLQLKDLYIYPGDKTTRRIRWEDNTQAYRPLVSTDYINIINNADSDYASLIKEIKGSIKNPMNTKSPFALLSLEKVYQVEDNLVIEDTKGNRLTLINDTDNEGTSVINTTENLKNFLPNEVKSMALLVRFRTNLTEGTLYVEPVSLITEQKIIRLLF</sequence>
<comment type="caution">
    <text evidence="4">The sequence shown here is derived from an EMBL/GenBank/DDBJ whole genome shotgun (WGS) entry which is preliminary data.</text>
</comment>
<keyword evidence="1" id="KW-0863">Zinc-finger</keyword>
<keyword evidence="1" id="KW-0862">Zinc</keyword>
<organism evidence="4 5">
    <name type="scientific">Myroides pelagicus</name>
    <dbReference type="NCBI Taxonomy" id="270914"/>
    <lineage>
        <taxon>Bacteria</taxon>
        <taxon>Pseudomonadati</taxon>
        <taxon>Bacteroidota</taxon>
        <taxon>Flavobacteriia</taxon>
        <taxon>Flavobacteriales</taxon>
        <taxon>Flavobacteriaceae</taxon>
        <taxon>Myroides</taxon>
    </lineage>
</organism>
<reference evidence="4 5" key="1">
    <citation type="journal article" date="2006" name="Int. J. Syst. Evol. Microbiol.">
        <title>Myroides pelagicus sp. nov., isolated from seawater in Thailand.</title>
        <authorList>
            <person name="Yoon J."/>
            <person name="Maneerat S."/>
            <person name="Kawai F."/>
            <person name="Yokota A."/>
        </authorList>
    </citation>
    <scope>NUCLEOTIDE SEQUENCE [LARGE SCALE GENOMIC DNA]</scope>
    <source>
        <strain evidence="4 5">SM1T</strain>
    </source>
</reference>
<dbReference type="RefSeq" id="WP_155036844.1">
    <property type="nucleotide sequence ID" value="NZ_JBHTIG010000048.1"/>
</dbReference>
<keyword evidence="2" id="KW-0175">Coiled coil</keyword>
<dbReference type="AlphaFoldDB" id="A0A7K1GPN5"/>
<dbReference type="InterPro" id="IPR007527">
    <property type="entry name" value="Znf_SWIM"/>
</dbReference>
<protein>
    <submittedName>
        <fullName evidence="4">SWIM zinc finger family protein</fullName>
    </submittedName>
</protein>
<proteinExistence type="predicted"/>
<dbReference type="GO" id="GO:0008270">
    <property type="term" value="F:zinc ion binding"/>
    <property type="evidence" value="ECO:0007669"/>
    <property type="project" value="UniProtKB-KW"/>
</dbReference>
<dbReference type="Proteomes" id="UP000488936">
    <property type="component" value="Unassembled WGS sequence"/>
</dbReference>
<dbReference type="OrthoDB" id="9816340at2"/>
<keyword evidence="1" id="KW-0479">Metal-binding</keyword>
<dbReference type="Pfam" id="PF04434">
    <property type="entry name" value="SWIM"/>
    <property type="match status" value="1"/>
</dbReference>
<dbReference type="PROSITE" id="PS50966">
    <property type="entry name" value="ZF_SWIM"/>
    <property type="match status" value="1"/>
</dbReference>
<gene>
    <name evidence="4" type="ORF">GJV77_13375</name>
</gene>
<accession>A0A7K1GPN5</accession>
<dbReference type="EMBL" id="WMJY01000045">
    <property type="protein sequence ID" value="MTH30872.1"/>
    <property type="molecule type" value="Genomic_DNA"/>
</dbReference>
<evidence type="ECO:0000256" key="1">
    <source>
        <dbReference type="PROSITE-ProRule" id="PRU00325"/>
    </source>
</evidence>
<feature type="coiled-coil region" evidence="2">
    <location>
        <begin position="102"/>
        <end position="129"/>
    </location>
</feature>
<name>A0A7K1GPN5_9FLAO</name>
<evidence type="ECO:0000259" key="3">
    <source>
        <dbReference type="PROSITE" id="PS50966"/>
    </source>
</evidence>